<dbReference type="Proteomes" id="UP000240325">
    <property type="component" value="Segment"/>
</dbReference>
<gene>
    <name evidence="1" type="ORF">BMW23_0131</name>
</gene>
<evidence type="ECO:0008006" key="3">
    <source>
        <dbReference type="Google" id="ProtNLM"/>
    </source>
</evidence>
<dbReference type="EMBL" id="MF782455">
    <property type="protein sequence ID" value="ATZ80191.1"/>
    <property type="molecule type" value="Genomic_DNA"/>
</dbReference>
<reference evidence="1" key="1">
    <citation type="journal article" date="2017" name="Elife">
        <title>The kinetoplastid-infecting Bodo saltans virus (BsV), a window into the most abundant giant viruses in the sea.</title>
        <authorList>
            <person name="Deeg C.M."/>
            <person name="Chow C.-E.T."/>
            <person name="Suttle C.A."/>
        </authorList>
    </citation>
    <scope>NUCLEOTIDE SEQUENCE</scope>
    <source>
        <strain evidence="1">NG1</strain>
    </source>
</reference>
<keyword evidence="2" id="KW-1185">Reference proteome</keyword>
<protein>
    <recommendedName>
        <fullName evidence="3">Glycosyltransferase</fullName>
    </recommendedName>
</protein>
<sequence length="707" mass="83439">MQEFDRIVVSLTTISSRLELLKKVIVNMFEQTIRPNIVHVFYSHEPLYYDDGIDNATISKLNKEIDMINFYNVQVIFTAVDNIGSYRKLIPALKIYKNDIIITIDDDNIFELTFIQKYMYQYLKNNCIVCSGGKFFNIKDYNNDIDHSSILNINYTEKSVITAMNYIPQGSSGILYHTKMFDSDFIDFDYEHLSEIIKKNDDVFFRNYTFRKNIKILFLTIKRTNLLDIDTEKSLYYDYNIDVKTSDILHEISKLNFHITNEINTILDINECKENVNENDEILYFQIQNNIKQSNRADIKLLQYEEHSHVKNLNTINLKELIENHLIKKETTTNCIIINIEKDIKRYLSAIDEIKKLSFNTFVHLKATFWKEKKNFVKDLNFVFDFLRKFNDNIPSTEFTINEFSELNDKNVKIQDGPLACYCSHVRAMIYGYMNFKDYTIICEDDIFIGNTDYIETNIKCIPADWDIICFNSKPINVVHSGAYYKFNDTFCSLHFYVIRNSCYERLFKYLYPVHDQIDIIIGNLHKTFNIYNIINTVYQKNFSTNTQNNLNVIMNTPGYAPTRNMLMKIHNILLRYINITIPNNLDNNEKLCSYIVSDVLYDYIMNNANYIVPNDPNNDDNDNVDDIDENENSYFLDLYEPMYLFVKYCVKGINTRKVTFSLMNDIKHILESFVLHNTVDDNMEIMKAYSYGSSSNVYLTNNKKIL</sequence>
<proteinExistence type="predicted"/>
<evidence type="ECO:0000313" key="1">
    <source>
        <dbReference type="EMBL" id="ATZ80191.1"/>
    </source>
</evidence>
<name>A0A2H4UTC9_9VIRU</name>
<accession>A0A2H4UTC9</accession>
<organism evidence="1">
    <name type="scientific">Bodo saltans virus</name>
    <dbReference type="NCBI Taxonomy" id="2024608"/>
    <lineage>
        <taxon>Viruses</taxon>
        <taxon>Varidnaviria</taxon>
        <taxon>Bamfordvirae</taxon>
        <taxon>Nucleocytoviricota</taxon>
        <taxon>Megaviricetes</taxon>
        <taxon>Imitervirales</taxon>
        <taxon>Mimiviridae</taxon>
        <taxon>Klosneuvirinae</taxon>
        <taxon>Theiavirus</taxon>
        <taxon>Theiavirus salishense</taxon>
    </lineage>
</organism>
<evidence type="ECO:0000313" key="2">
    <source>
        <dbReference type="Proteomes" id="UP000240325"/>
    </source>
</evidence>
<dbReference type="InterPro" id="IPR029044">
    <property type="entry name" value="Nucleotide-diphossugar_trans"/>
</dbReference>
<dbReference type="SUPFAM" id="SSF53448">
    <property type="entry name" value="Nucleotide-diphospho-sugar transferases"/>
    <property type="match status" value="1"/>
</dbReference>